<dbReference type="EMBL" id="CM037029">
    <property type="protein sequence ID" value="KAH7652491.1"/>
    <property type="molecule type" value="Genomic_DNA"/>
</dbReference>
<gene>
    <name evidence="1" type="ORF">IHE45_19G020800</name>
</gene>
<organism evidence="1 2">
    <name type="scientific">Dioscorea alata</name>
    <name type="common">Purple yam</name>
    <dbReference type="NCBI Taxonomy" id="55571"/>
    <lineage>
        <taxon>Eukaryota</taxon>
        <taxon>Viridiplantae</taxon>
        <taxon>Streptophyta</taxon>
        <taxon>Embryophyta</taxon>
        <taxon>Tracheophyta</taxon>
        <taxon>Spermatophyta</taxon>
        <taxon>Magnoliopsida</taxon>
        <taxon>Liliopsida</taxon>
        <taxon>Dioscoreales</taxon>
        <taxon>Dioscoreaceae</taxon>
        <taxon>Dioscorea</taxon>
    </lineage>
</organism>
<accession>A0ACB7TWR1</accession>
<proteinExistence type="predicted"/>
<keyword evidence="2" id="KW-1185">Reference proteome</keyword>
<name>A0ACB7TWR1_DIOAL</name>
<evidence type="ECO:0000313" key="2">
    <source>
        <dbReference type="Proteomes" id="UP000827976"/>
    </source>
</evidence>
<sequence>MRPLSFWCIFLLAAVAAVVLLSLNTIYTGDSAFTDHGLGSAISEQYISLKKINRKLKERDYEIETTKTKRILISFDLDDYPRIDPVPSSKATIKNGPIEHGTPVMPYIPQPTPPSHPTPRHG</sequence>
<comment type="caution">
    <text evidence="1">The sequence shown here is derived from an EMBL/GenBank/DDBJ whole genome shotgun (WGS) entry which is preliminary data.</text>
</comment>
<evidence type="ECO:0000313" key="1">
    <source>
        <dbReference type="EMBL" id="KAH7652491.1"/>
    </source>
</evidence>
<reference evidence="2" key="1">
    <citation type="journal article" date="2022" name="Nat. Commun.">
        <title>Chromosome evolution and the genetic basis of agronomically important traits in greater yam.</title>
        <authorList>
            <person name="Bredeson J.V."/>
            <person name="Lyons J.B."/>
            <person name="Oniyinde I.O."/>
            <person name="Okereke N.R."/>
            <person name="Kolade O."/>
            <person name="Nnabue I."/>
            <person name="Nwadili C.O."/>
            <person name="Hribova E."/>
            <person name="Parker M."/>
            <person name="Nwogha J."/>
            <person name="Shu S."/>
            <person name="Carlson J."/>
            <person name="Kariba R."/>
            <person name="Muthemba S."/>
            <person name="Knop K."/>
            <person name="Barton G.J."/>
            <person name="Sherwood A.V."/>
            <person name="Lopez-Montes A."/>
            <person name="Asiedu R."/>
            <person name="Jamnadass R."/>
            <person name="Muchugi A."/>
            <person name="Goodstein D."/>
            <person name="Egesi C.N."/>
            <person name="Featherston J."/>
            <person name="Asfaw A."/>
            <person name="Simpson G.G."/>
            <person name="Dolezel J."/>
            <person name="Hendre P.S."/>
            <person name="Van Deynze A."/>
            <person name="Kumar P.L."/>
            <person name="Obidiegwu J.E."/>
            <person name="Bhattacharjee R."/>
            <person name="Rokhsar D.S."/>
        </authorList>
    </citation>
    <scope>NUCLEOTIDE SEQUENCE [LARGE SCALE GENOMIC DNA]</scope>
    <source>
        <strain evidence="2">cv. TDa95/00328</strain>
    </source>
</reference>
<dbReference type="Proteomes" id="UP000827976">
    <property type="component" value="Chromosome 19"/>
</dbReference>
<protein>
    <submittedName>
        <fullName evidence="1">Uncharacterized protein</fullName>
    </submittedName>
</protein>